<keyword evidence="4" id="KW-0808">Transferase</keyword>
<dbReference type="PANTHER" id="PTHR11214:SF3">
    <property type="entry name" value="BETA-1,3-GALACTOSYLTRANSFERASE 6"/>
    <property type="match status" value="1"/>
</dbReference>
<feature type="transmembrane region" description="Helical" evidence="10">
    <location>
        <begin position="33"/>
        <end position="52"/>
    </location>
</feature>
<dbReference type="STRING" id="35722.A0A0B7N2Z0"/>
<keyword evidence="3" id="KW-0328">Glycosyltransferase</keyword>
<evidence type="ECO:0000256" key="1">
    <source>
        <dbReference type="ARBA" id="ARBA00004323"/>
    </source>
</evidence>
<dbReference type="InterPro" id="IPR002659">
    <property type="entry name" value="Glyco_trans_31"/>
</dbReference>
<dbReference type="AlphaFoldDB" id="A0A0B7N2Z0"/>
<feature type="transmembrane region" description="Helical" evidence="10">
    <location>
        <begin position="139"/>
        <end position="159"/>
    </location>
</feature>
<comment type="similarity">
    <text evidence="2">Belongs to the glycosyltransferase 31 family.</text>
</comment>
<proteinExistence type="inferred from homology"/>
<dbReference type="OrthoDB" id="2139606at2759"/>
<name>A0A0B7N2Z0_9FUNG</name>
<dbReference type="Pfam" id="PF01762">
    <property type="entry name" value="Galactosyl_T"/>
    <property type="match status" value="1"/>
</dbReference>
<evidence type="ECO:0000256" key="9">
    <source>
        <dbReference type="ARBA" id="ARBA00023136"/>
    </source>
</evidence>
<accession>A0A0B7N2Z0</accession>
<dbReference type="PANTHER" id="PTHR11214">
    <property type="entry name" value="BETA-1,3-N-ACETYLGLUCOSAMINYLTRANSFERASE"/>
    <property type="match status" value="1"/>
</dbReference>
<dbReference type="GO" id="GO:0005789">
    <property type="term" value="C:endoplasmic reticulum membrane"/>
    <property type="evidence" value="ECO:0007669"/>
    <property type="project" value="InterPro"/>
</dbReference>
<evidence type="ECO:0000256" key="5">
    <source>
        <dbReference type="ARBA" id="ARBA00022692"/>
    </source>
</evidence>
<feature type="transmembrane region" description="Helical" evidence="10">
    <location>
        <begin position="72"/>
        <end position="96"/>
    </location>
</feature>
<evidence type="ECO:0000313" key="12">
    <source>
        <dbReference type="Proteomes" id="UP000054107"/>
    </source>
</evidence>
<evidence type="ECO:0000256" key="3">
    <source>
        <dbReference type="ARBA" id="ARBA00022676"/>
    </source>
</evidence>
<sequence>MASHGVPSAFKERGSLSSASSINVPRRFRLPILLLRLLCLVPSIIGVYNNIFHSSIYSVEHSGLFESKSTPLIHKVALLWCILAGYWSWILTTSMLKRWLHYYELSSAIVRLITLIVINWSVSAYLGSHYGIDQPIWKWMTVCLIFFVSNVLKITLAATPKYYSKSEDIEGPRINHKSTFVRVLILPLTVVVFITMFASLYQVSQMRKESAVISEQRMVMPIAQRHPQLAESQVRVMVFVLSAWTAKSVDKRKVFRETTLKLMPKDNERISYFYTFILGQPPNEKVKSTIGPLVEQEIKDHNDVLILPCSDLYQDLSKKVYAAFEWANDYDFDYFVKTDDDIFVRWDTISKEMELAGRTQRYWRGLAYWNMPPIRSTENKNGELVYPLPIFPPYTAGALYILSRDIVHLVAGVRGPRMFVKNEDQNLGIWLFPFNILPIHDRRIQQIDVCENDMIGKHFGDFDEPDAIGGTMYDMLDNLRNGRKMCAGFKTSVCGMCYPCHGKSNHWRDWNFDCDDRKGVTLLNLPQLTVME</sequence>
<dbReference type="InterPro" id="IPR021100">
    <property type="entry name" value="N-glycosylation_EOS1"/>
</dbReference>
<keyword evidence="7 10" id="KW-1133">Transmembrane helix</keyword>
<gene>
    <name evidence="11" type="primary">PARPA_05671.1 scaffold 19499</name>
</gene>
<keyword evidence="5 10" id="KW-0812">Transmembrane</keyword>
<feature type="transmembrane region" description="Helical" evidence="10">
    <location>
        <begin position="108"/>
        <end position="127"/>
    </location>
</feature>
<dbReference type="Pfam" id="PF12326">
    <property type="entry name" value="EOS1"/>
    <property type="match status" value="1"/>
</dbReference>
<protein>
    <submittedName>
        <fullName evidence="11">Uncharacterized protein</fullName>
    </submittedName>
</protein>
<evidence type="ECO:0000256" key="10">
    <source>
        <dbReference type="SAM" id="Phobius"/>
    </source>
</evidence>
<evidence type="ECO:0000256" key="2">
    <source>
        <dbReference type="ARBA" id="ARBA00008661"/>
    </source>
</evidence>
<dbReference type="GO" id="GO:0034599">
    <property type="term" value="P:cellular response to oxidative stress"/>
    <property type="evidence" value="ECO:0007669"/>
    <property type="project" value="InterPro"/>
</dbReference>
<keyword evidence="8" id="KW-0333">Golgi apparatus</keyword>
<dbReference type="GO" id="GO:0000139">
    <property type="term" value="C:Golgi membrane"/>
    <property type="evidence" value="ECO:0007669"/>
    <property type="project" value="UniProtKB-SubCell"/>
</dbReference>
<organism evidence="11 12">
    <name type="scientific">Parasitella parasitica</name>
    <dbReference type="NCBI Taxonomy" id="35722"/>
    <lineage>
        <taxon>Eukaryota</taxon>
        <taxon>Fungi</taxon>
        <taxon>Fungi incertae sedis</taxon>
        <taxon>Mucoromycota</taxon>
        <taxon>Mucoromycotina</taxon>
        <taxon>Mucoromycetes</taxon>
        <taxon>Mucorales</taxon>
        <taxon>Mucorineae</taxon>
        <taxon>Mucoraceae</taxon>
        <taxon>Parasitella</taxon>
    </lineage>
</organism>
<dbReference type="EMBL" id="LN726961">
    <property type="protein sequence ID" value="CEP11782.1"/>
    <property type="molecule type" value="Genomic_DNA"/>
</dbReference>
<keyword evidence="9 10" id="KW-0472">Membrane</keyword>
<dbReference type="Gene3D" id="3.90.550.50">
    <property type="match status" value="1"/>
</dbReference>
<evidence type="ECO:0000256" key="7">
    <source>
        <dbReference type="ARBA" id="ARBA00022989"/>
    </source>
</evidence>
<evidence type="ECO:0000256" key="6">
    <source>
        <dbReference type="ARBA" id="ARBA00022968"/>
    </source>
</evidence>
<reference evidence="11 12" key="1">
    <citation type="submission" date="2014-09" db="EMBL/GenBank/DDBJ databases">
        <authorList>
            <person name="Ellenberger Sabrina"/>
        </authorList>
    </citation>
    <scope>NUCLEOTIDE SEQUENCE [LARGE SCALE GENOMIC DNA]</scope>
    <source>
        <strain evidence="11 12">CBS 412.66</strain>
    </source>
</reference>
<keyword evidence="12" id="KW-1185">Reference proteome</keyword>
<evidence type="ECO:0000256" key="4">
    <source>
        <dbReference type="ARBA" id="ARBA00022679"/>
    </source>
</evidence>
<evidence type="ECO:0000256" key="8">
    <source>
        <dbReference type="ARBA" id="ARBA00023034"/>
    </source>
</evidence>
<feature type="transmembrane region" description="Helical" evidence="10">
    <location>
        <begin position="180"/>
        <end position="201"/>
    </location>
</feature>
<keyword evidence="6" id="KW-0735">Signal-anchor</keyword>
<dbReference type="GO" id="GO:0016758">
    <property type="term" value="F:hexosyltransferase activity"/>
    <property type="evidence" value="ECO:0007669"/>
    <property type="project" value="InterPro"/>
</dbReference>
<comment type="subcellular location">
    <subcellularLocation>
        <location evidence="1">Golgi apparatus membrane</location>
        <topology evidence="1">Single-pass type II membrane protein</topology>
    </subcellularLocation>
</comment>
<dbReference type="Proteomes" id="UP000054107">
    <property type="component" value="Unassembled WGS sequence"/>
</dbReference>
<evidence type="ECO:0000313" key="11">
    <source>
        <dbReference type="EMBL" id="CEP11782.1"/>
    </source>
</evidence>